<feature type="region of interest" description="Disordered" evidence="1">
    <location>
        <begin position="80"/>
        <end position="110"/>
    </location>
</feature>
<dbReference type="EMBL" id="JAINUG010000043">
    <property type="protein sequence ID" value="KAJ8406520.1"/>
    <property type="molecule type" value="Genomic_DNA"/>
</dbReference>
<evidence type="ECO:0000313" key="2">
    <source>
        <dbReference type="EMBL" id="KAJ8406520.1"/>
    </source>
</evidence>
<protein>
    <submittedName>
        <fullName evidence="2">Uncharacterized protein</fullName>
    </submittedName>
</protein>
<name>A0AAD7SPR4_9TELE</name>
<evidence type="ECO:0000313" key="3">
    <source>
        <dbReference type="Proteomes" id="UP001221898"/>
    </source>
</evidence>
<dbReference type="AlphaFoldDB" id="A0AAD7SPR4"/>
<feature type="compositionally biased region" description="Polar residues" evidence="1">
    <location>
        <begin position="35"/>
        <end position="57"/>
    </location>
</feature>
<proteinExistence type="predicted"/>
<organism evidence="2 3">
    <name type="scientific">Aldrovandia affinis</name>
    <dbReference type="NCBI Taxonomy" id="143900"/>
    <lineage>
        <taxon>Eukaryota</taxon>
        <taxon>Metazoa</taxon>
        <taxon>Chordata</taxon>
        <taxon>Craniata</taxon>
        <taxon>Vertebrata</taxon>
        <taxon>Euteleostomi</taxon>
        <taxon>Actinopterygii</taxon>
        <taxon>Neopterygii</taxon>
        <taxon>Teleostei</taxon>
        <taxon>Notacanthiformes</taxon>
        <taxon>Halosauridae</taxon>
        <taxon>Aldrovandia</taxon>
    </lineage>
</organism>
<comment type="caution">
    <text evidence="2">The sequence shown here is derived from an EMBL/GenBank/DDBJ whole genome shotgun (WGS) entry which is preliminary data.</text>
</comment>
<reference evidence="2" key="1">
    <citation type="journal article" date="2023" name="Science">
        <title>Genome structures resolve the early diversification of teleost fishes.</title>
        <authorList>
            <person name="Parey E."/>
            <person name="Louis A."/>
            <person name="Montfort J."/>
            <person name="Bouchez O."/>
            <person name="Roques C."/>
            <person name="Iampietro C."/>
            <person name="Lluch J."/>
            <person name="Castinel A."/>
            <person name="Donnadieu C."/>
            <person name="Desvignes T."/>
            <person name="Floi Bucao C."/>
            <person name="Jouanno E."/>
            <person name="Wen M."/>
            <person name="Mejri S."/>
            <person name="Dirks R."/>
            <person name="Jansen H."/>
            <person name="Henkel C."/>
            <person name="Chen W.J."/>
            <person name="Zahm M."/>
            <person name="Cabau C."/>
            <person name="Klopp C."/>
            <person name="Thompson A.W."/>
            <person name="Robinson-Rechavi M."/>
            <person name="Braasch I."/>
            <person name="Lecointre G."/>
            <person name="Bobe J."/>
            <person name="Postlethwait J.H."/>
            <person name="Berthelot C."/>
            <person name="Roest Crollius H."/>
            <person name="Guiguen Y."/>
        </authorList>
    </citation>
    <scope>NUCLEOTIDE SEQUENCE</scope>
    <source>
        <strain evidence="2">NC1722</strain>
    </source>
</reference>
<accession>A0AAD7SPR4</accession>
<sequence>MSGDAVRSWTLGGDAGSIYHCAAVLRGPGIQPGTTILGSASAPGSDSEVAQPQSDSATPAEGLWSVACSSLRLREENRCPLPSDSTFTLDEETRGVCPSPSPGKSLGVGRGGLQKTAAVFLAPKSRK</sequence>
<gene>
    <name evidence="2" type="ORF">AAFF_G00300940</name>
</gene>
<feature type="region of interest" description="Disordered" evidence="1">
    <location>
        <begin position="35"/>
        <end position="61"/>
    </location>
</feature>
<evidence type="ECO:0000256" key="1">
    <source>
        <dbReference type="SAM" id="MobiDB-lite"/>
    </source>
</evidence>
<dbReference type="Proteomes" id="UP001221898">
    <property type="component" value="Unassembled WGS sequence"/>
</dbReference>
<keyword evidence="3" id="KW-1185">Reference proteome</keyword>